<keyword evidence="1" id="KW-0472">Membrane</keyword>
<dbReference type="EMBL" id="CP012746">
    <property type="protein sequence ID" value="ALL66138.1"/>
    <property type="molecule type" value="Genomic_DNA"/>
</dbReference>
<keyword evidence="1" id="KW-0812">Transmembrane</keyword>
<dbReference type="NCBIfam" id="NF038235">
    <property type="entry name" value="retron_Ec48_2TM"/>
    <property type="match status" value="1"/>
</dbReference>
<proteinExistence type="predicted"/>
<sequence>MQESCIQAWTKANEYSLAIAKTTSDLLVALATAGGIVVALMSYVSNVSNSALANHINHYAIFQNYVVHEIEKRNRIELDSIDTFLWYNSIFSESRSGAMDVSDDYKKFIKNLNEKITTSNSQAKSAKEGTFRYTAHQSQIKDQMKIIGIAISSQPRNDFYEVEDQVFSLVTAVNQSFCFSAKIPALVKRAYV</sequence>
<evidence type="ECO:0000313" key="2">
    <source>
        <dbReference type="EMBL" id="ALL66138.1"/>
    </source>
</evidence>
<dbReference type="KEGG" id="bcai:K788_00016905"/>
<dbReference type="InterPro" id="IPR053597">
    <property type="entry name" value="Retron_Ec48_antiviral"/>
</dbReference>
<gene>
    <name evidence="2" type="ORF">K788_00016905</name>
</gene>
<evidence type="ECO:0000256" key="1">
    <source>
        <dbReference type="SAM" id="Phobius"/>
    </source>
</evidence>
<feature type="transmembrane region" description="Helical" evidence="1">
    <location>
        <begin position="26"/>
        <end position="44"/>
    </location>
</feature>
<keyword evidence="1" id="KW-1133">Transmembrane helix</keyword>
<accession>A0A0P0RCU8</accession>
<evidence type="ECO:0000313" key="3">
    <source>
        <dbReference type="Proteomes" id="UP000019146"/>
    </source>
</evidence>
<dbReference type="Proteomes" id="UP000019146">
    <property type="component" value="Chromosome 1"/>
</dbReference>
<name>A0A0P0RCU8_9BURK</name>
<dbReference type="AlphaFoldDB" id="A0A0P0RCU8"/>
<organism evidence="2 3">
    <name type="scientific">Paraburkholderia caribensis MBA4</name>
    <dbReference type="NCBI Taxonomy" id="1323664"/>
    <lineage>
        <taxon>Bacteria</taxon>
        <taxon>Pseudomonadati</taxon>
        <taxon>Pseudomonadota</taxon>
        <taxon>Betaproteobacteria</taxon>
        <taxon>Burkholderiales</taxon>
        <taxon>Burkholderiaceae</taxon>
        <taxon>Paraburkholderia</taxon>
    </lineage>
</organism>
<protein>
    <submittedName>
        <fullName evidence="2">Uncharacterized protein</fullName>
    </submittedName>
</protein>
<reference evidence="2 3" key="1">
    <citation type="journal article" date="2014" name="Genome Announc.">
        <title>Draft Genome Sequence of the Haloacid-Degrading Burkholderia caribensis Strain MBA4.</title>
        <authorList>
            <person name="Pan Y."/>
            <person name="Kong K.F."/>
            <person name="Tsang J.S."/>
        </authorList>
    </citation>
    <scope>NUCLEOTIDE SEQUENCE [LARGE SCALE GENOMIC DNA]</scope>
    <source>
        <strain evidence="2 3">MBA4</strain>
    </source>
</reference>